<accession>A0ABP0EFU6</accession>
<evidence type="ECO:0000256" key="1">
    <source>
        <dbReference type="SAM" id="MobiDB-lite"/>
    </source>
</evidence>
<dbReference type="InterPro" id="IPR050782">
    <property type="entry name" value="PP1_regulatory_subunit_3"/>
</dbReference>
<dbReference type="EMBL" id="OZ004257">
    <property type="protein sequence ID" value="CAK7908479.1"/>
    <property type="molecule type" value="Genomic_DNA"/>
</dbReference>
<feature type="region of interest" description="Disordered" evidence="1">
    <location>
        <begin position="1"/>
        <end position="73"/>
    </location>
</feature>
<dbReference type="Gene3D" id="2.60.40.2440">
    <property type="entry name" value="Carbohydrate binding type-21 domain"/>
    <property type="match status" value="1"/>
</dbReference>
<sequence length="640" mass="73008">MNKLGLPIRSREAQDNVGSSQSSQVRDQECSQQTLQSQSQPESKTQSQSQSQSQQSETDLQHPKNEKPTISPCYDKHFTIPKLSKEPLSLKFIHKPSRSTNFFEKAEDPTRRNSIINSMTSDRVNPITNSTTNNTTTANVNNLTTETDEINSETELTSSIDTMSEFDDEHKLVRKKSGELVKPSLRISSEKGYFNKKRTQSLPTTPTYKSVHFGTGNDVRYFKKQDRPTAISASNSPTFNGSSMNINSAIGSDDESYDDGESDLDLDEAADLTMDLNKKGSTIYKRDRIDWHLNLPNFPHLSYDRKIFQEKCKVFLERMFISIDKKYLLGHIAVKNLAFEKSIMVRYTLDNWSTIIEIPTIYVPDIPQILKKNEYDRFIFKIPLGNLFNSFRMMSPVQNSTNPNEKKFQLCVKYNAKDSEYWDNNNYQNYEFQLTKINKNGSQPPAQKLDTLQNHTAKPKYSSSFLKRRSSDSTLEVNKTHNESATESSPDTYFESSPSFTSHILGTNNSMFNYNFSFANGSNLSMDDFKNNSYSISPILSVNKQDKKNSNTMEELQLNDCNTSPNDENKRLSPSTEFSKLSVPYNHKETANAMDSQSYKKLLDTYCFFKKPKEDENDGKSKFGSDRSLTTVSSALGFHD</sequence>
<dbReference type="Pfam" id="PF03370">
    <property type="entry name" value="CBM_21"/>
    <property type="match status" value="1"/>
</dbReference>
<feature type="domain" description="CBM21" evidence="2">
    <location>
        <begin position="306"/>
        <end position="433"/>
    </location>
</feature>
<feature type="region of interest" description="Disordered" evidence="1">
    <location>
        <begin position="458"/>
        <end position="493"/>
    </location>
</feature>
<gene>
    <name evidence="3" type="ORF">CAAN4_E10440</name>
</gene>
<evidence type="ECO:0000313" key="3">
    <source>
        <dbReference type="EMBL" id="CAK7908479.1"/>
    </source>
</evidence>
<dbReference type="InterPro" id="IPR038175">
    <property type="entry name" value="CBM21_dom_sf"/>
</dbReference>
<dbReference type="PANTHER" id="PTHR12307">
    <property type="entry name" value="PROTEIN PHOSPHATASE 1 REGULATORY SUBUNIT"/>
    <property type="match status" value="1"/>
</dbReference>
<dbReference type="PANTHER" id="PTHR12307:SF36">
    <property type="entry name" value="GLYCOGEN-BINDING SUBUNIT 76A"/>
    <property type="match status" value="1"/>
</dbReference>
<evidence type="ECO:0000259" key="2">
    <source>
        <dbReference type="PROSITE" id="PS51159"/>
    </source>
</evidence>
<feature type="compositionally biased region" description="Low complexity" evidence="1">
    <location>
        <begin position="36"/>
        <end position="56"/>
    </location>
</feature>
<evidence type="ECO:0000313" key="4">
    <source>
        <dbReference type="Proteomes" id="UP001497600"/>
    </source>
</evidence>
<keyword evidence="4" id="KW-1185">Reference proteome</keyword>
<name>A0ABP0EFU6_9ASCO</name>
<organism evidence="3 4">
    <name type="scientific">[Candida] anglica</name>
    <dbReference type="NCBI Taxonomy" id="148631"/>
    <lineage>
        <taxon>Eukaryota</taxon>
        <taxon>Fungi</taxon>
        <taxon>Dikarya</taxon>
        <taxon>Ascomycota</taxon>
        <taxon>Saccharomycotina</taxon>
        <taxon>Pichiomycetes</taxon>
        <taxon>Debaryomycetaceae</taxon>
        <taxon>Kurtzmaniella</taxon>
    </lineage>
</organism>
<reference evidence="3 4" key="1">
    <citation type="submission" date="2024-01" db="EMBL/GenBank/DDBJ databases">
        <authorList>
            <consortium name="Genoscope - CEA"/>
            <person name="William W."/>
        </authorList>
    </citation>
    <scope>NUCLEOTIDE SEQUENCE [LARGE SCALE GENOMIC DNA]</scope>
    <source>
        <strain evidence="3 4">29B2s-10</strain>
    </source>
</reference>
<dbReference type="InterPro" id="IPR005036">
    <property type="entry name" value="CBM21_dom"/>
</dbReference>
<proteinExistence type="predicted"/>
<dbReference type="PROSITE" id="PS51159">
    <property type="entry name" value="CBM21"/>
    <property type="match status" value="1"/>
</dbReference>
<dbReference type="Proteomes" id="UP001497600">
    <property type="component" value="Chromosome E"/>
</dbReference>
<feature type="compositionally biased region" description="Polar residues" evidence="1">
    <location>
        <begin position="16"/>
        <end position="35"/>
    </location>
</feature>
<protein>
    <recommendedName>
        <fullName evidence="2">CBM21 domain-containing protein</fullName>
    </recommendedName>
</protein>